<proteinExistence type="predicted"/>
<reference evidence="1 2" key="1">
    <citation type="submission" date="2024-06" db="EMBL/GenBank/DDBJ databases">
        <title>Genomic Encyclopedia of Type Strains, Phase IV (KMG-IV): sequencing the most valuable type-strain genomes for metagenomic binning, comparative biology and taxonomic classification.</title>
        <authorList>
            <person name="Goeker M."/>
        </authorList>
    </citation>
    <scope>NUCLEOTIDE SEQUENCE [LARGE SCALE GENOMIC DNA]</scope>
    <source>
        <strain evidence="1 2">DSM 26128</strain>
    </source>
</reference>
<sequence>MTEDETESFMEDRRFNSKGKSRRLKINLIPEGWYQ</sequence>
<evidence type="ECO:0000313" key="2">
    <source>
        <dbReference type="Proteomes" id="UP001549099"/>
    </source>
</evidence>
<accession>A0ABV2GA19</accession>
<keyword evidence="2" id="KW-1185">Reference proteome</keyword>
<protein>
    <submittedName>
        <fullName evidence="1">Uncharacterized protein</fullName>
    </submittedName>
</protein>
<dbReference type="Proteomes" id="UP001549099">
    <property type="component" value="Unassembled WGS sequence"/>
</dbReference>
<name>A0ABV2GA19_9BACL</name>
<organism evidence="1 2">
    <name type="scientific">Bhargavaea ullalensis</name>
    <dbReference type="NCBI Taxonomy" id="1265685"/>
    <lineage>
        <taxon>Bacteria</taxon>
        <taxon>Bacillati</taxon>
        <taxon>Bacillota</taxon>
        <taxon>Bacilli</taxon>
        <taxon>Bacillales</taxon>
        <taxon>Caryophanaceae</taxon>
        <taxon>Bhargavaea</taxon>
    </lineage>
</organism>
<gene>
    <name evidence="1" type="ORF">ABID49_001010</name>
</gene>
<comment type="caution">
    <text evidence="1">The sequence shown here is derived from an EMBL/GenBank/DDBJ whole genome shotgun (WGS) entry which is preliminary data.</text>
</comment>
<evidence type="ECO:0000313" key="1">
    <source>
        <dbReference type="EMBL" id="MET3575126.1"/>
    </source>
</evidence>
<dbReference type="EMBL" id="JBEPLW010000004">
    <property type="protein sequence ID" value="MET3575126.1"/>
    <property type="molecule type" value="Genomic_DNA"/>
</dbReference>